<comment type="pathway">
    <text evidence="2 6">One-carbon metabolism; tetrahydrofolate interconversion.</text>
</comment>
<organism evidence="7 9">
    <name type="scientific">Aminobacter aminovorans</name>
    <name type="common">Chelatobacter heintzii</name>
    <dbReference type="NCBI Taxonomy" id="83263"/>
    <lineage>
        <taxon>Bacteria</taxon>
        <taxon>Pseudomonadati</taxon>
        <taxon>Pseudomonadota</taxon>
        <taxon>Alphaproteobacteria</taxon>
        <taxon>Hyphomicrobiales</taxon>
        <taxon>Phyllobacteriaceae</taxon>
        <taxon>Aminobacter</taxon>
    </lineage>
</organism>
<comment type="similarity">
    <text evidence="6">Belongs to the methylenetetrahydrofolate reductase family.</text>
</comment>
<gene>
    <name evidence="7" type="ORF">AA2016_2647</name>
    <name evidence="8" type="ORF">FHS67_000373</name>
</gene>
<dbReference type="InterPro" id="IPR003171">
    <property type="entry name" value="Mehydrof_redctse-like"/>
</dbReference>
<dbReference type="Pfam" id="PF02219">
    <property type="entry name" value="MTHFR"/>
    <property type="match status" value="1"/>
</dbReference>
<proteinExistence type="inferred from homology"/>
<dbReference type="EMBL" id="CP015005">
    <property type="protein sequence ID" value="AMS41572.1"/>
    <property type="molecule type" value="Genomic_DNA"/>
</dbReference>
<dbReference type="EMBL" id="JACICB010000001">
    <property type="protein sequence ID" value="MBB3704079.1"/>
    <property type="molecule type" value="Genomic_DNA"/>
</dbReference>
<evidence type="ECO:0000256" key="2">
    <source>
        <dbReference type="ARBA" id="ARBA00004777"/>
    </source>
</evidence>
<dbReference type="Gene3D" id="3.20.20.220">
    <property type="match status" value="1"/>
</dbReference>
<dbReference type="AlphaFoldDB" id="A0AAC8YNI9"/>
<dbReference type="GO" id="GO:0004489">
    <property type="term" value="F:methylenetetrahydrofolate reductase [NAD(P)H] activity"/>
    <property type="evidence" value="ECO:0007669"/>
    <property type="project" value="InterPro"/>
</dbReference>
<reference evidence="7 9" key="1">
    <citation type="submission" date="2016-03" db="EMBL/GenBank/DDBJ databases">
        <title>Complete genome of Aminobacter aminovorans KCTC 2477.</title>
        <authorList>
            <person name="Kim K.M."/>
        </authorList>
    </citation>
    <scope>NUCLEOTIDE SEQUENCE [LARGE SCALE GENOMIC DNA]</scope>
    <source>
        <strain evidence="7 9">KCTC 2477</strain>
    </source>
</reference>
<keyword evidence="4 6" id="KW-0274">FAD</keyword>
<evidence type="ECO:0000256" key="4">
    <source>
        <dbReference type="ARBA" id="ARBA00022827"/>
    </source>
</evidence>
<evidence type="ECO:0000256" key="3">
    <source>
        <dbReference type="ARBA" id="ARBA00022630"/>
    </source>
</evidence>
<evidence type="ECO:0000256" key="6">
    <source>
        <dbReference type="RuleBase" id="RU003862"/>
    </source>
</evidence>
<evidence type="ECO:0000313" key="10">
    <source>
        <dbReference type="Proteomes" id="UP000577697"/>
    </source>
</evidence>
<keyword evidence="3 6" id="KW-0285">Flavoprotein</keyword>
<dbReference type="SUPFAM" id="SSF51730">
    <property type="entry name" value="FAD-linked oxidoreductase"/>
    <property type="match status" value="1"/>
</dbReference>
<dbReference type="InterPro" id="IPR029041">
    <property type="entry name" value="FAD-linked_oxidoreductase-like"/>
</dbReference>
<sequence length="303" mass="32579">MKLSVTRSDLDETIGGLVGNFSIEALPKDTQKLDDLRNHLPAGTRVYVAYTSGSTSEIVEAAEKLRHHGMEPVPHIPARRFSSHDELRDFLGKLAARAAVKQVLLVGGDTTRPEGPYAASLDVLKTGMLEGHGIEAVGLAGHPEGHPSVSRDALRGALIDKCDYATKAGLEVSLVTQFLFDTDKLFAWHADFVEQTAPGIPVDVGLPGLAKMTTLMRFAKDCGVGASLGMLTRHAGRAFKLATSFSPEATLVDLAGGVRAAGRPLFRSVHFYPFGSFERTAEWLRGLQSQGPTRSKKHLAEAL</sequence>
<evidence type="ECO:0000256" key="1">
    <source>
        <dbReference type="ARBA" id="ARBA00001974"/>
    </source>
</evidence>
<keyword evidence="5 6" id="KW-0560">Oxidoreductase</keyword>
<reference evidence="8 10" key="2">
    <citation type="submission" date="2020-08" db="EMBL/GenBank/DDBJ databases">
        <title>Genomic Encyclopedia of Type Strains, Phase IV (KMG-IV): sequencing the most valuable type-strain genomes for metagenomic binning, comparative biology and taxonomic classification.</title>
        <authorList>
            <person name="Goeker M."/>
        </authorList>
    </citation>
    <scope>NUCLEOTIDE SEQUENCE [LARGE SCALE GENOMIC DNA]</scope>
    <source>
        <strain evidence="8 10">DSM 10368</strain>
    </source>
</reference>
<dbReference type="Proteomes" id="UP000577697">
    <property type="component" value="Unassembled WGS sequence"/>
</dbReference>
<comment type="cofactor">
    <cofactor evidence="1 6">
        <name>FAD</name>
        <dbReference type="ChEBI" id="CHEBI:57692"/>
    </cofactor>
</comment>
<dbReference type="KEGG" id="aak:AA2016_2647"/>
<evidence type="ECO:0000313" key="9">
    <source>
        <dbReference type="Proteomes" id="UP000075755"/>
    </source>
</evidence>
<dbReference type="Proteomes" id="UP000075755">
    <property type="component" value="Chromosome"/>
</dbReference>
<dbReference type="RefSeq" id="WP_067959974.1">
    <property type="nucleotide sequence ID" value="NZ_CP015005.1"/>
</dbReference>
<dbReference type="SMR" id="A0AAC8YNI9"/>
<evidence type="ECO:0000256" key="5">
    <source>
        <dbReference type="ARBA" id="ARBA00023002"/>
    </source>
</evidence>
<keyword evidence="10" id="KW-1185">Reference proteome</keyword>
<dbReference type="GO" id="GO:0006555">
    <property type="term" value="P:methionine metabolic process"/>
    <property type="evidence" value="ECO:0007669"/>
    <property type="project" value="InterPro"/>
</dbReference>
<evidence type="ECO:0000313" key="8">
    <source>
        <dbReference type="EMBL" id="MBB3704079.1"/>
    </source>
</evidence>
<accession>A0AAC8YNI9</accession>
<protein>
    <recommendedName>
        <fullName evidence="6">Methylenetetrahydrofolate reductase</fullName>
    </recommendedName>
</protein>
<name>A0AAC8YNI9_AMIAI</name>
<evidence type="ECO:0000313" key="7">
    <source>
        <dbReference type="EMBL" id="AMS41572.1"/>
    </source>
</evidence>